<dbReference type="EMBL" id="VSRR010000183">
    <property type="protein sequence ID" value="MPC11837.1"/>
    <property type="molecule type" value="Genomic_DNA"/>
</dbReference>
<feature type="region of interest" description="Disordered" evidence="1">
    <location>
        <begin position="64"/>
        <end position="84"/>
    </location>
</feature>
<protein>
    <submittedName>
        <fullName evidence="2">Uncharacterized protein</fullName>
    </submittedName>
</protein>
<name>A0A5B7CPY5_PORTR</name>
<dbReference type="AlphaFoldDB" id="A0A5B7CPY5"/>
<reference evidence="2 3" key="1">
    <citation type="submission" date="2019-05" db="EMBL/GenBank/DDBJ databases">
        <title>Another draft genome of Portunus trituberculatus and its Hox gene families provides insights of decapod evolution.</title>
        <authorList>
            <person name="Jeong J.-H."/>
            <person name="Song I."/>
            <person name="Kim S."/>
            <person name="Choi T."/>
            <person name="Kim D."/>
            <person name="Ryu S."/>
            <person name="Kim W."/>
        </authorList>
    </citation>
    <scope>NUCLEOTIDE SEQUENCE [LARGE SCALE GENOMIC DNA]</scope>
    <source>
        <tissue evidence="2">Muscle</tissue>
    </source>
</reference>
<gene>
    <name evidence="2" type="ORF">E2C01_004511</name>
</gene>
<evidence type="ECO:0000313" key="3">
    <source>
        <dbReference type="Proteomes" id="UP000324222"/>
    </source>
</evidence>
<evidence type="ECO:0000256" key="1">
    <source>
        <dbReference type="SAM" id="MobiDB-lite"/>
    </source>
</evidence>
<sequence length="113" mass="12682">MRAVAKAFPGLYISDPIITKHINILSVTAAGGKRSSYTISYKLRVTNYAKEHHNRVAARAFRQPREKKNYVSGNSKKTKQRVQGKANMTFVAQPHIGQNLRMTLLFASMFSAV</sequence>
<comment type="caution">
    <text evidence="2">The sequence shown here is derived from an EMBL/GenBank/DDBJ whole genome shotgun (WGS) entry which is preliminary data.</text>
</comment>
<organism evidence="2 3">
    <name type="scientific">Portunus trituberculatus</name>
    <name type="common">Swimming crab</name>
    <name type="synonym">Neptunus trituberculatus</name>
    <dbReference type="NCBI Taxonomy" id="210409"/>
    <lineage>
        <taxon>Eukaryota</taxon>
        <taxon>Metazoa</taxon>
        <taxon>Ecdysozoa</taxon>
        <taxon>Arthropoda</taxon>
        <taxon>Crustacea</taxon>
        <taxon>Multicrustacea</taxon>
        <taxon>Malacostraca</taxon>
        <taxon>Eumalacostraca</taxon>
        <taxon>Eucarida</taxon>
        <taxon>Decapoda</taxon>
        <taxon>Pleocyemata</taxon>
        <taxon>Brachyura</taxon>
        <taxon>Eubrachyura</taxon>
        <taxon>Portunoidea</taxon>
        <taxon>Portunidae</taxon>
        <taxon>Portuninae</taxon>
        <taxon>Portunus</taxon>
    </lineage>
</organism>
<dbReference type="Proteomes" id="UP000324222">
    <property type="component" value="Unassembled WGS sequence"/>
</dbReference>
<keyword evidence="3" id="KW-1185">Reference proteome</keyword>
<evidence type="ECO:0000313" key="2">
    <source>
        <dbReference type="EMBL" id="MPC11837.1"/>
    </source>
</evidence>
<accession>A0A5B7CPY5</accession>
<proteinExistence type="predicted"/>